<feature type="compositionally biased region" description="Polar residues" evidence="1">
    <location>
        <begin position="214"/>
        <end position="248"/>
    </location>
</feature>
<feature type="region of interest" description="Disordered" evidence="1">
    <location>
        <begin position="358"/>
        <end position="393"/>
    </location>
</feature>
<dbReference type="OMA" id="IPREREH"/>
<feature type="compositionally biased region" description="Polar residues" evidence="1">
    <location>
        <begin position="95"/>
        <end position="108"/>
    </location>
</feature>
<dbReference type="EMBL" id="GL438030">
    <property type="protein sequence ID" value="EFN69655.1"/>
    <property type="molecule type" value="Genomic_DNA"/>
</dbReference>
<evidence type="ECO:0000313" key="3">
    <source>
        <dbReference type="Proteomes" id="UP000000311"/>
    </source>
</evidence>
<organism evidence="3">
    <name type="scientific">Camponotus floridanus</name>
    <name type="common">Florida carpenter ant</name>
    <dbReference type="NCBI Taxonomy" id="104421"/>
    <lineage>
        <taxon>Eukaryota</taxon>
        <taxon>Metazoa</taxon>
        <taxon>Ecdysozoa</taxon>
        <taxon>Arthropoda</taxon>
        <taxon>Hexapoda</taxon>
        <taxon>Insecta</taxon>
        <taxon>Pterygota</taxon>
        <taxon>Neoptera</taxon>
        <taxon>Endopterygota</taxon>
        <taxon>Hymenoptera</taxon>
        <taxon>Apocrita</taxon>
        <taxon>Aculeata</taxon>
        <taxon>Formicoidea</taxon>
        <taxon>Formicidae</taxon>
        <taxon>Formicinae</taxon>
        <taxon>Camponotus</taxon>
    </lineage>
</organism>
<proteinExistence type="predicted"/>
<sequence length="656" mass="74936">MKKLASEILPSSVNSMHLEYIGSTTKLKSTESYNSKKIDVDTLQTVQYTIAAMKNQVQSPVADAIYSNDLETNLINEFPEKIIPSPVGFIKTDAHSSFSPTENEQALRNNRDRNPSAPKQEIYIDKNKKYSPHVQLINEATNFEKVRIYPQNCQSASKERLTSMTNIDSTRDLDINNRKVTEELLEFDKNAVETNARYEKQSMVSMSKDVPTTPAVNSFEQKTPSETFLSLDRISTQPINKNTPTNKSEAPRNDSDINVFTSVKRRPSFSENAQKNKQFAIRRKRNSQLLRDSRNKLQGETMSGNHRVFPLIENNTAEITPMLRRDDPLQASTRNKRMTAPIVSQKDILNKNTEEAEYKNNTTQKKNTKPSLQNNQSEVAIKEGRKGSTNENATMKDSVNATLPYMQKFRFPLKKLLPTRSKLHKKEHNSISTKYANPNRFSSSHFQHFYEAKENLLSKINNITVEKTKSTHFEFLSEASRAYLSKRKNEKILKKFEARDYALDMKTSNVSALNDSISTNKNDLYEYSTSNSQNASLASNKTASHLNVSSQEIEKSMQTKAVYNNYTESSTPENSSKVSSKEIVQKITDNLKQLSDINRGLVAKKADILPFHCEEFHFYKKAYTKYSYKYVITSHGYEDPNELLQVWNEQKALGNA</sequence>
<feature type="region of interest" description="Disordered" evidence="1">
    <location>
        <begin position="203"/>
        <end position="277"/>
    </location>
</feature>
<dbReference type="AlphaFoldDB" id="E2AA75"/>
<keyword evidence="3" id="KW-1185">Reference proteome</keyword>
<evidence type="ECO:0000256" key="1">
    <source>
        <dbReference type="SAM" id="MobiDB-lite"/>
    </source>
</evidence>
<evidence type="ECO:0000313" key="2">
    <source>
        <dbReference type="EMBL" id="EFN69655.1"/>
    </source>
</evidence>
<protein>
    <submittedName>
        <fullName evidence="2">Uncharacterized protein</fullName>
    </submittedName>
</protein>
<reference evidence="2 3" key="1">
    <citation type="journal article" date="2010" name="Science">
        <title>Genomic comparison of the ants Camponotus floridanus and Harpegnathos saltator.</title>
        <authorList>
            <person name="Bonasio R."/>
            <person name="Zhang G."/>
            <person name="Ye C."/>
            <person name="Mutti N.S."/>
            <person name="Fang X."/>
            <person name="Qin N."/>
            <person name="Donahue G."/>
            <person name="Yang P."/>
            <person name="Li Q."/>
            <person name="Li C."/>
            <person name="Zhang P."/>
            <person name="Huang Z."/>
            <person name="Berger S.L."/>
            <person name="Reinberg D."/>
            <person name="Wang J."/>
            <person name="Liebig J."/>
        </authorList>
    </citation>
    <scope>NUCLEOTIDE SEQUENCE [LARGE SCALE GENOMIC DNA]</scope>
    <source>
        <strain evidence="3">C129</strain>
    </source>
</reference>
<feature type="region of interest" description="Disordered" evidence="1">
    <location>
        <begin position="93"/>
        <end position="119"/>
    </location>
</feature>
<gene>
    <name evidence="2" type="ORF">EAG_11992</name>
</gene>
<dbReference type="Proteomes" id="UP000000311">
    <property type="component" value="Unassembled WGS sequence"/>
</dbReference>
<name>E2AA75_CAMFO</name>
<dbReference type="InParanoid" id="E2AA75"/>
<dbReference type="OrthoDB" id="7549005at2759"/>
<accession>E2AA75</accession>